<dbReference type="CDD" id="cd02759">
    <property type="entry name" value="MopB_Acetylene-hydratase"/>
    <property type="match status" value="1"/>
</dbReference>
<dbReference type="InterPro" id="IPR006657">
    <property type="entry name" value="MoPterin_dinucl-bd_dom"/>
</dbReference>
<dbReference type="Pfam" id="PF04879">
    <property type="entry name" value="Molybdop_Fe4S4"/>
    <property type="match status" value="1"/>
</dbReference>
<dbReference type="InterPro" id="IPR041930">
    <property type="entry name" value="Acetylene_hydratase"/>
</dbReference>
<dbReference type="InterPro" id="IPR006963">
    <property type="entry name" value="Mopterin_OxRdtase_4Fe-4S_dom"/>
</dbReference>
<dbReference type="SUPFAM" id="SSF50692">
    <property type="entry name" value="ADC-like"/>
    <property type="match status" value="1"/>
</dbReference>
<gene>
    <name evidence="7" type="ORF">LPT13_09190</name>
</gene>
<dbReference type="InterPro" id="IPR037949">
    <property type="entry name" value="MopB_CT_Acetylene-hydratase"/>
</dbReference>
<dbReference type="Proteomes" id="UP001430755">
    <property type="component" value="Unassembled WGS sequence"/>
</dbReference>
<evidence type="ECO:0000256" key="4">
    <source>
        <dbReference type="ARBA" id="ARBA00023014"/>
    </source>
</evidence>
<sequence>MSEEKLSAEEVAQEEVFSDGKTANIAGGELASDSEQVGDFVREKGIAYGMPYNNTYNMDLYPDQVRWKEGDLTATRTTMWSGPGCHSGCQIIFYTDEDGKLVKTEGDPNSPLSAGRLCMRCLELPQMVNSERRLKWPVKRVGERGEGKWQRISWDEAYDMIIENVRRIQEEYGPECIVSMIGTGRNVSQAIAHNQYANFGGADLTLCFLSGDSCMLPRTALCYVIMGNQWVADFSQFRARRYEDDPEYVLPEVAVIWGTNPVVCNSDAFLGHWIVEAMKRGTKLITIDPQLTWIGARSEMWLRLRPGTDAALALGMMNVIINEDLYDHEFVENWTYGFEALAERVQEYTPERVAEITWVPADQIVAAARLYAQAKPATVQWGLAVDMAKIGVITAHAIACLVGITGNIDIPGGNVLVDQAASLEFGYNSGIWELEGTDMVAKRLGVDRYPLKKYGFTASSQADSILQAIETEEPHPVKMLWIESANPIANMGQDAPRLYRALKTIDFFVVEDLFITPTAVAFADLVIPCAMSNERDCIRVWFDPLRTLTKASDKPFYEAKSDEQIMIELGHRIAPEKWPDFVQTDREYMDWRLMRDGVLDTDGTQMTMDRVEEKYHGMWYHKFRYKKYEIGGLRPDGAPGFMTPTGRYELYCTLFAAFGDDPLPYYQEPPTSPVATPELAEKYPYIITTGKRSFEFFHSEWRQPETISRQLHPDPMFDIHPDTAAKHGIIDGDWVWIENQMGKMKQRARLNPSLDPRVISTEHGWWFPEQEPAEPSLFGVFDSNPNNLIPQCENGTNGYGAPIKCAMGTVYKVTPENDTPEDQPSYQVCTTGYTHGKTHASDKPSFYDGWTPDYEPEGFFDIEEYWKTHERK</sequence>
<dbReference type="CDD" id="cd02781">
    <property type="entry name" value="MopB_CT_Acetylene-hydratase"/>
    <property type="match status" value="1"/>
</dbReference>
<dbReference type="RefSeq" id="WP_242165880.1">
    <property type="nucleotide sequence ID" value="NZ_JAJMLW010000003.1"/>
</dbReference>
<dbReference type="Gene3D" id="2.20.25.90">
    <property type="entry name" value="ADC-like domains"/>
    <property type="match status" value="1"/>
</dbReference>
<keyword evidence="4" id="KW-0411">Iron-sulfur</keyword>
<dbReference type="EMBL" id="JAJMLW010000003">
    <property type="protein sequence ID" value="MCI2242526.1"/>
    <property type="molecule type" value="Genomic_DNA"/>
</dbReference>
<dbReference type="InterPro" id="IPR006656">
    <property type="entry name" value="Mopterin_OxRdtase"/>
</dbReference>
<name>A0ABS9WI50_9ACTN</name>
<feature type="domain" description="4Fe-4S Mo/W bis-MGD-type" evidence="6">
    <location>
        <begin position="75"/>
        <end position="132"/>
    </location>
</feature>
<dbReference type="Pfam" id="PF00384">
    <property type="entry name" value="Molybdopterin"/>
    <property type="match status" value="1"/>
</dbReference>
<comment type="similarity">
    <text evidence="1">Belongs to the prokaryotic molybdopterin-containing oxidoreductase family.</text>
</comment>
<dbReference type="SUPFAM" id="SSF53706">
    <property type="entry name" value="Formate dehydrogenase/DMSO reductase, domains 1-3"/>
    <property type="match status" value="1"/>
</dbReference>
<evidence type="ECO:0000313" key="8">
    <source>
        <dbReference type="Proteomes" id="UP001430755"/>
    </source>
</evidence>
<comment type="caution">
    <text evidence="7">The sequence shown here is derived from an EMBL/GenBank/DDBJ whole genome shotgun (WGS) entry which is preliminary data.</text>
</comment>
<dbReference type="PANTHER" id="PTHR43742:SF6">
    <property type="entry name" value="OXIDOREDUCTASE YYAE-RELATED"/>
    <property type="match status" value="1"/>
</dbReference>
<proteinExistence type="inferred from homology"/>
<reference evidence="7" key="1">
    <citation type="submission" date="2021-11" db="EMBL/GenBank/DDBJ databases">
        <title>A Novel Adlercreutzia Species, isolated from a Allomyrina dichotoma larva feces.</title>
        <authorList>
            <person name="Suh M.K."/>
        </authorList>
    </citation>
    <scope>NUCLEOTIDE SEQUENCE</scope>
    <source>
        <strain evidence="7">JBNU-10</strain>
    </source>
</reference>
<dbReference type="PROSITE" id="PS51669">
    <property type="entry name" value="4FE4S_MOW_BIS_MGD"/>
    <property type="match status" value="1"/>
</dbReference>
<dbReference type="Gene3D" id="3.40.228.10">
    <property type="entry name" value="Dimethylsulfoxide Reductase, domain 2"/>
    <property type="match status" value="1"/>
</dbReference>
<dbReference type="InterPro" id="IPR009010">
    <property type="entry name" value="Asp_de-COase-like_dom_sf"/>
</dbReference>
<evidence type="ECO:0000256" key="3">
    <source>
        <dbReference type="ARBA" id="ARBA00023004"/>
    </source>
</evidence>
<accession>A0ABS9WI50</accession>
<dbReference type="Gene3D" id="3.40.50.740">
    <property type="match status" value="1"/>
</dbReference>
<dbReference type="PANTHER" id="PTHR43742">
    <property type="entry name" value="TRIMETHYLAMINE-N-OXIDE REDUCTASE"/>
    <property type="match status" value="1"/>
</dbReference>
<keyword evidence="3" id="KW-0408">Iron</keyword>
<keyword evidence="8" id="KW-1185">Reference proteome</keyword>
<evidence type="ECO:0000256" key="2">
    <source>
        <dbReference type="ARBA" id="ARBA00022723"/>
    </source>
</evidence>
<dbReference type="SMART" id="SM00926">
    <property type="entry name" value="Molybdop_Fe4S4"/>
    <property type="match status" value="1"/>
</dbReference>
<organism evidence="7 8">
    <name type="scientific">Adlercreutzia faecimuris</name>
    <dbReference type="NCBI Taxonomy" id="2897341"/>
    <lineage>
        <taxon>Bacteria</taxon>
        <taxon>Bacillati</taxon>
        <taxon>Actinomycetota</taxon>
        <taxon>Coriobacteriia</taxon>
        <taxon>Eggerthellales</taxon>
        <taxon>Eggerthellaceae</taxon>
        <taxon>Adlercreutzia</taxon>
    </lineage>
</organism>
<evidence type="ECO:0000256" key="5">
    <source>
        <dbReference type="SAM" id="MobiDB-lite"/>
    </source>
</evidence>
<dbReference type="Gene3D" id="2.40.40.20">
    <property type="match status" value="1"/>
</dbReference>
<dbReference type="InterPro" id="IPR050612">
    <property type="entry name" value="Prok_Mopterin_Oxidored"/>
</dbReference>
<dbReference type="Pfam" id="PF01568">
    <property type="entry name" value="Molydop_binding"/>
    <property type="match status" value="1"/>
</dbReference>
<evidence type="ECO:0000259" key="6">
    <source>
        <dbReference type="PROSITE" id="PS51669"/>
    </source>
</evidence>
<keyword evidence="2" id="KW-0479">Metal-binding</keyword>
<feature type="region of interest" description="Disordered" evidence="5">
    <location>
        <begin position="1"/>
        <end position="22"/>
    </location>
</feature>
<evidence type="ECO:0000313" key="7">
    <source>
        <dbReference type="EMBL" id="MCI2242526.1"/>
    </source>
</evidence>
<evidence type="ECO:0000256" key="1">
    <source>
        <dbReference type="ARBA" id="ARBA00010312"/>
    </source>
</evidence>
<protein>
    <submittedName>
        <fullName evidence="7">Molybdopterin-dependent oxidoreductase</fullName>
    </submittedName>
</protein>